<evidence type="ECO:0000256" key="1">
    <source>
        <dbReference type="ARBA" id="ARBA00004651"/>
    </source>
</evidence>
<keyword evidence="4 6" id="KW-1133">Transmembrane helix</keyword>
<keyword evidence="9" id="KW-0449">Lipoprotein</keyword>
<evidence type="ECO:0000256" key="4">
    <source>
        <dbReference type="ARBA" id="ARBA00022989"/>
    </source>
</evidence>
<dbReference type="GO" id="GO:0005886">
    <property type="term" value="C:plasma membrane"/>
    <property type="evidence" value="ECO:0007669"/>
    <property type="project" value="UniProtKB-SubCell"/>
</dbReference>
<dbReference type="EMBL" id="FOZZ01000007">
    <property type="protein sequence ID" value="SFS92814.1"/>
    <property type="molecule type" value="Genomic_DNA"/>
</dbReference>
<dbReference type="PANTHER" id="PTHR30572">
    <property type="entry name" value="MEMBRANE COMPONENT OF TRANSPORTER-RELATED"/>
    <property type="match status" value="1"/>
</dbReference>
<feature type="transmembrane region" description="Helical" evidence="6">
    <location>
        <begin position="763"/>
        <end position="785"/>
    </location>
</feature>
<feature type="transmembrane region" description="Helical" evidence="6">
    <location>
        <begin position="293"/>
        <end position="315"/>
    </location>
</feature>
<organism evidence="9 10">
    <name type="scientific">Sphingobacterium wenxiniae</name>
    <dbReference type="NCBI Taxonomy" id="683125"/>
    <lineage>
        <taxon>Bacteria</taxon>
        <taxon>Pseudomonadati</taxon>
        <taxon>Bacteroidota</taxon>
        <taxon>Sphingobacteriia</taxon>
        <taxon>Sphingobacteriales</taxon>
        <taxon>Sphingobacteriaceae</taxon>
        <taxon>Sphingobacterium</taxon>
    </lineage>
</organism>
<protein>
    <submittedName>
        <fullName evidence="9">ABC-type transport system, involved in lipoprotein release, permease component</fullName>
    </submittedName>
</protein>
<feature type="domain" description="MacB-like periplasmic core" evidence="8">
    <location>
        <begin position="433"/>
        <end position="639"/>
    </location>
</feature>
<feature type="transmembrane region" description="Helical" evidence="6">
    <location>
        <begin position="385"/>
        <end position="407"/>
    </location>
</feature>
<evidence type="ECO:0000256" key="5">
    <source>
        <dbReference type="ARBA" id="ARBA00023136"/>
    </source>
</evidence>
<dbReference type="STRING" id="683125.SAMN05660206_10752"/>
<evidence type="ECO:0000256" key="6">
    <source>
        <dbReference type="SAM" id="Phobius"/>
    </source>
</evidence>
<dbReference type="Pfam" id="PF02687">
    <property type="entry name" value="FtsX"/>
    <property type="match status" value="2"/>
</dbReference>
<proteinExistence type="predicted"/>
<evidence type="ECO:0000313" key="10">
    <source>
        <dbReference type="Proteomes" id="UP000198785"/>
    </source>
</evidence>
<dbReference type="GO" id="GO:0022857">
    <property type="term" value="F:transmembrane transporter activity"/>
    <property type="evidence" value="ECO:0007669"/>
    <property type="project" value="TreeGrafter"/>
</dbReference>
<feature type="transmembrane region" description="Helical" evidence="6">
    <location>
        <begin position="21"/>
        <end position="43"/>
    </location>
</feature>
<feature type="domain" description="MacB-like periplasmic core" evidence="8">
    <location>
        <begin position="20"/>
        <end position="226"/>
    </location>
</feature>
<dbReference type="AlphaFoldDB" id="A0A1I6TUH3"/>
<feature type="transmembrane region" description="Helical" evidence="6">
    <location>
        <begin position="346"/>
        <end position="365"/>
    </location>
</feature>
<dbReference type="PANTHER" id="PTHR30572:SF18">
    <property type="entry name" value="ABC-TYPE MACROLIDE FAMILY EXPORT SYSTEM PERMEASE COMPONENT 2"/>
    <property type="match status" value="1"/>
</dbReference>
<accession>A0A1I6TUH3</accession>
<evidence type="ECO:0000259" key="7">
    <source>
        <dbReference type="Pfam" id="PF02687"/>
    </source>
</evidence>
<evidence type="ECO:0000256" key="2">
    <source>
        <dbReference type="ARBA" id="ARBA00022475"/>
    </source>
</evidence>
<feature type="domain" description="ABC3 transporter permease C-terminal" evidence="7">
    <location>
        <begin position="297"/>
        <end position="414"/>
    </location>
</feature>
<evidence type="ECO:0000256" key="3">
    <source>
        <dbReference type="ARBA" id="ARBA00022692"/>
    </source>
</evidence>
<keyword evidence="10" id="KW-1185">Reference proteome</keyword>
<evidence type="ECO:0000259" key="8">
    <source>
        <dbReference type="Pfam" id="PF12704"/>
    </source>
</evidence>
<feature type="transmembrane region" description="Helical" evidence="6">
    <location>
        <begin position="679"/>
        <end position="703"/>
    </location>
</feature>
<sequence>MIKHHFKIAWRSLSKSKMLSGIHIFGLAIAIAAATLLYLTAMYELSYDKFIKDYDRIGLVYFQTQPEGNVHANATTPAPVGPLLKAELPEIAYLSRYYNGEIFLRHGDKQISSNTKFVDADFLDIFNFNTIQGDNKALTEMDNIVIDDAMAQNLFNSTDVVGKQVEVYANGEWQPKTVSAVIERLPSNSSLNFSSLMRFEQKADYQDRKEDWSHQDHNIFVKVKSSKINDKAFSKSALTFIEQHYKSSQDVLKRNGGLPDKNGNYLSLHLLPMARYHLNNLGLGEAGSPTFPWVLLIISGLILFVACSNFINLSLANSLSRNREIGTRKTLGGTVAQLVKQLWTEAFVLCLIALLLGLGLAWLILPEYNANMNYKLSIAQLIDTRNLIIFVGIFTLLTLFAGGYPAWRIARTNIIQNLKGAAVVKAGRLRNSLTVLQFAIAMVLIVATTVISSQLHYIANRPLGFDKSEVISIPIGSGIDHDQALQQMRNELSSLPWVHSVSAADMNIGRGRDGSTGTSTLGFEHEGKQLHTNFMSIDFDYLETLGIQLVAGRDFDRSFATDTAAVIINKQLAEQLGGVDKVLGDALNLNGKPPIIGIIDDFNFQDLKRKVEPLTLINRQVGFPIEYIFVRLKTNNLSESINKVEQIWKKVNPQARISPSYLDENTDNMYKTEQRFSRIVIGGATVAIVISCLGLFALALLMINRRVKEIGIRKVLGSSVSGIVMLLSKDFVVLLLIAFAIATPLAWLMMNKWLENFAYHVNISWWMFALGGISTIFLALCTISIQAIKAATANPVESLRDE</sequence>
<keyword evidence="5 6" id="KW-0472">Membrane</keyword>
<feature type="transmembrane region" description="Helical" evidence="6">
    <location>
        <begin position="715"/>
        <end position="743"/>
    </location>
</feature>
<keyword evidence="2" id="KW-1003">Cell membrane</keyword>
<gene>
    <name evidence="9" type="ORF">SAMN05660206_10752</name>
</gene>
<evidence type="ECO:0000313" key="9">
    <source>
        <dbReference type="EMBL" id="SFS92814.1"/>
    </source>
</evidence>
<name>A0A1I6TUH3_9SPHI</name>
<dbReference type="OrthoDB" id="1451596at2"/>
<comment type="subcellular location">
    <subcellularLocation>
        <location evidence="1">Cell membrane</location>
        <topology evidence="1">Multi-pass membrane protein</topology>
    </subcellularLocation>
</comment>
<dbReference type="Pfam" id="PF12704">
    <property type="entry name" value="MacB_PCD"/>
    <property type="match status" value="2"/>
</dbReference>
<feature type="transmembrane region" description="Helical" evidence="6">
    <location>
        <begin position="435"/>
        <end position="459"/>
    </location>
</feature>
<dbReference type="InterPro" id="IPR025857">
    <property type="entry name" value="MacB_PCD"/>
</dbReference>
<dbReference type="InterPro" id="IPR050250">
    <property type="entry name" value="Macrolide_Exporter_MacB"/>
</dbReference>
<reference evidence="9 10" key="1">
    <citation type="submission" date="2016-10" db="EMBL/GenBank/DDBJ databases">
        <authorList>
            <person name="de Groot N.N."/>
        </authorList>
    </citation>
    <scope>NUCLEOTIDE SEQUENCE [LARGE SCALE GENOMIC DNA]</scope>
    <source>
        <strain evidence="9 10">DSM 22789</strain>
    </source>
</reference>
<feature type="domain" description="ABC3 transporter permease C-terminal" evidence="7">
    <location>
        <begin position="684"/>
        <end position="795"/>
    </location>
</feature>
<dbReference type="RefSeq" id="WP_093365866.1">
    <property type="nucleotide sequence ID" value="NZ_FOZZ01000007.1"/>
</dbReference>
<keyword evidence="3 6" id="KW-0812">Transmembrane</keyword>
<dbReference type="Proteomes" id="UP000198785">
    <property type="component" value="Unassembled WGS sequence"/>
</dbReference>
<dbReference type="InterPro" id="IPR003838">
    <property type="entry name" value="ABC3_permease_C"/>
</dbReference>